<proteinExistence type="predicted"/>
<accession>A0A484LDS1</accession>
<dbReference type="EMBL" id="OOIL02001340">
    <property type="protein sequence ID" value="VFQ74582.1"/>
    <property type="molecule type" value="Genomic_DNA"/>
</dbReference>
<sequence>MKIFKGYVRNRAYPEGSIAEAYIAEEAIECLVSSEDCTVGLPKRFQGAQSRPLSGATMITPTNNDLHLAHLCFLENCDDVQPYFIEHMGALVKMYPQRSNDEEWLKNKQNETFPGWFRRKISTDLLVENNTVSTELMWIAEGPNKDVPTFSGYKINGVTYRTKERDDMRQVQFSGVCVEAQTMLVVVHVDMLAVLVLLYIDVAVS</sequence>
<keyword evidence="2" id="KW-1185">Reference proteome</keyword>
<reference evidence="1 2" key="1">
    <citation type="submission" date="2018-04" db="EMBL/GenBank/DDBJ databases">
        <authorList>
            <person name="Vogel A."/>
        </authorList>
    </citation>
    <scope>NUCLEOTIDE SEQUENCE [LARGE SCALE GENOMIC DNA]</scope>
</reference>
<name>A0A484LDS1_9ASTE</name>
<dbReference type="PANTHER" id="PTHR48258">
    <property type="entry name" value="DUF4218 DOMAIN-CONTAINING PROTEIN-RELATED"/>
    <property type="match status" value="1"/>
</dbReference>
<organism evidence="1 2">
    <name type="scientific">Cuscuta campestris</name>
    <dbReference type="NCBI Taxonomy" id="132261"/>
    <lineage>
        <taxon>Eukaryota</taxon>
        <taxon>Viridiplantae</taxon>
        <taxon>Streptophyta</taxon>
        <taxon>Embryophyta</taxon>
        <taxon>Tracheophyta</taxon>
        <taxon>Spermatophyta</taxon>
        <taxon>Magnoliopsida</taxon>
        <taxon>eudicotyledons</taxon>
        <taxon>Gunneridae</taxon>
        <taxon>Pentapetalae</taxon>
        <taxon>asterids</taxon>
        <taxon>lamiids</taxon>
        <taxon>Solanales</taxon>
        <taxon>Convolvulaceae</taxon>
        <taxon>Cuscuteae</taxon>
        <taxon>Cuscuta</taxon>
        <taxon>Cuscuta subgen. Grammica</taxon>
        <taxon>Cuscuta sect. Cleistogrammica</taxon>
    </lineage>
</organism>
<evidence type="ECO:0000313" key="1">
    <source>
        <dbReference type="EMBL" id="VFQ74582.1"/>
    </source>
</evidence>
<dbReference type="Proteomes" id="UP000595140">
    <property type="component" value="Unassembled WGS sequence"/>
</dbReference>
<evidence type="ECO:0000313" key="2">
    <source>
        <dbReference type="Proteomes" id="UP000595140"/>
    </source>
</evidence>
<gene>
    <name evidence="1" type="ORF">CCAM_LOCUS16358</name>
</gene>
<dbReference type="AlphaFoldDB" id="A0A484LDS1"/>
<protein>
    <submittedName>
        <fullName evidence="1">Uncharacterized protein</fullName>
    </submittedName>
</protein>
<dbReference type="OrthoDB" id="1936304at2759"/>